<evidence type="ECO:0000259" key="10">
    <source>
        <dbReference type="Pfam" id="PF02782"/>
    </source>
</evidence>
<protein>
    <recommendedName>
        <fullName evidence="7">Glycerol kinase</fullName>
        <ecNumber evidence="7">2.7.1.30</ecNumber>
    </recommendedName>
    <alternativeName>
        <fullName evidence="7">ATP:glycerol 3-phosphotransferase</fullName>
    </alternativeName>
    <alternativeName>
        <fullName evidence="7">Glycerokinase</fullName>
        <shortName evidence="7">GK</shortName>
    </alternativeName>
</protein>
<dbReference type="PROSITE" id="PS00445">
    <property type="entry name" value="FGGY_KINASES_2"/>
    <property type="match status" value="1"/>
</dbReference>
<feature type="domain" description="Carbohydrate kinase FGGY N-terminal" evidence="9">
    <location>
        <begin position="8"/>
        <end position="254"/>
    </location>
</feature>
<dbReference type="InterPro" id="IPR005999">
    <property type="entry name" value="Glycerol_kin"/>
</dbReference>
<name>A0ABS9EB24_9HYPH</name>
<evidence type="ECO:0000256" key="3">
    <source>
        <dbReference type="ARBA" id="ARBA00022741"/>
    </source>
</evidence>
<feature type="binding site" evidence="7">
    <location>
        <position position="247"/>
    </location>
    <ligand>
        <name>sn-glycerol 3-phosphate</name>
        <dbReference type="ChEBI" id="CHEBI:57597"/>
    </ligand>
</feature>
<dbReference type="RefSeq" id="WP_236115083.1">
    <property type="nucleotide sequence ID" value="NZ_JAKGTI010000003.1"/>
</dbReference>
<evidence type="ECO:0000256" key="1">
    <source>
        <dbReference type="ARBA" id="ARBA00009156"/>
    </source>
</evidence>
<feature type="binding site" evidence="7">
    <location>
        <position position="247"/>
    </location>
    <ligand>
        <name>glycerol</name>
        <dbReference type="ChEBI" id="CHEBI:17754"/>
    </ligand>
</feature>
<comment type="caution">
    <text evidence="11">The sequence shown here is derived from an EMBL/GenBank/DDBJ whole genome shotgun (WGS) entry which is preliminary data.</text>
</comment>
<reference evidence="11 12" key="1">
    <citation type="submission" date="2022-01" db="EMBL/GenBank/DDBJ databases">
        <title>Maritalea mediterranea sp. nov., isolated from marine plastic residues from the Malva-rosa beach (Valencia, Spain).</title>
        <authorList>
            <person name="Vidal-Verdu A."/>
            <person name="Molina-Menor E."/>
            <person name="Pascual J."/>
            <person name="Pereto J."/>
            <person name="Porcar M."/>
        </authorList>
    </citation>
    <scope>NUCLEOTIDE SEQUENCE [LARGE SCALE GENOMIC DNA]</scope>
    <source>
        <strain evidence="11 12">P4.10X</strain>
    </source>
</reference>
<feature type="domain" description="Carbohydrate kinase FGGY C-terminal" evidence="10">
    <location>
        <begin position="265"/>
        <end position="450"/>
    </location>
</feature>
<feature type="binding site" evidence="7">
    <location>
        <position position="248"/>
    </location>
    <ligand>
        <name>glycerol</name>
        <dbReference type="ChEBI" id="CHEBI:17754"/>
    </ligand>
</feature>
<feature type="binding site" evidence="7">
    <location>
        <position position="269"/>
    </location>
    <ligand>
        <name>ATP</name>
        <dbReference type="ChEBI" id="CHEBI:30616"/>
    </ligand>
</feature>
<evidence type="ECO:0000256" key="7">
    <source>
        <dbReference type="HAMAP-Rule" id="MF_00186"/>
    </source>
</evidence>
<gene>
    <name evidence="7 11" type="primary">glpK</name>
    <name evidence="11" type="ORF">L1I42_12855</name>
</gene>
<evidence type="ECO:0000313" key="12">
    <source>
        <dbReference type="Proteomes" id="UP001201217"/>
    </source>
</evidence>
<feature type="binding site" evidence="7">
    <location>
        <position position="87"/>
    </location>
    <ligand>
        <name>sn-glycerol 3-phosphate</name>
        <dbReference type="ChEBI" id="CHEBI:57597"/>
    </ligand>
</feature>
<feature type="binding site" evidence="7">
    <location>
        <position position="413"/>
    </location>
    <ligand>
        <name>ATP</name>
        <dbReference type="ChEBI" id="CHEBI:30616"/>
    </ligand>
</feature>
<dbReference type="InterPro" id="IPR018484">
    <property type="entry name" value="FGGY_N"/>
</dbReference>
<dbReference type="EMBL" id="JAKGTI010000003">
    <property type="protein sequence ID" value="MCF4099384.1"/>
    <property type="molecule type" value="Genomic_DNA"/>
</dbReference>
<evidence type="ECO:0000313" key="11">
    <source>
        <dbReference type="EMBL" id="MCF4099384.1"/>
    </source>
</evidence>
<comment type="similarity">
    <text evidence="1 7 8">Belongs to the FGGY kinase family.</text>
</comment>
<dbReference type="PANTHER" id="PTHR10196:SF78">
    <property type="entry name" value="GLYCEROL KINASE"/>
    <property type="match status" value="1"/>
</dbReference>
<dbReference type="InterPro" id="IPR018485">
    <property type="entry name" value="FGGY_C"/>
</dbReference>
<keyword evidence="3 7" id="KW-0547">Nucleotide-binding</keyword>
<feature type="binding site" evidence="7">
    <location>
        <position position="86"/>
    </location>
    <ligand>
        <name>sn-glycerol 3-phosphate</name>
        <dbReference type="ChEBI" id="CHEBI:57597"/>
    </ligand>
</feature>
<feature type="binding site" evidence="7">
    <location>
        <position position="87"/>
    </location>
    <ligand>
        <name>glycerol</name>
        <dbReference type="ChEBI" id="CHEBI:17754"/>
    </ligand>
</feature>
<dbReference type="PANTHER" id="PTHR10196">
    <property type="entry name" value="SUGAR KINASE"/>
    <property type="match status" value="1"/>
</dbReference>
<sequence>MSEQNTNYLLAIDQGTTSSRAILYNLDLNPFASDQQEFKQIFPQDGWVEHDANEIWYSVEATVKGAIKKADITTADIAAIGITNQRETITLWDRATGEPLHHAIVWQDRRTARYCAELKQKGLEEKVTAKTGLLLDPYFSGTKIKWLLDNVAGARDRAAKGELAIGTIDSWLIYRLTGGASHVTDATNASRTLLYNIHEGKWDHELLDLFDIPPALLPEVKDCAADFGTTDPDLFGTALPITGVAGDQHAASIGQACFEKGMIKSTYGTGCFAMMNVGDTPLASSNRLLSTLCYQLDGKPTYALEGSIYMAGATVQWLRDGLKIIESAPQVNEFAEQADETQSVYLVPGFVGLGAPYWDSDARGAIFGLTRNSGPNELAKAALESVGYQTRDLITAMNADFGDDVGVLRVDGGMTASDMTMQFLADICQIPVDRPQNLETTAKGAAYLAGLHVGLCPPPQDMMAKWELDQQFTPQQSADWAEKKYAGWQDAVSRTLSTHSR</sequence>
<feature type="binding site" evidence="7">
    <location>
        <position position="413"/>
    </location>
    <ligand>
        <name>ADP</name>
        <dbReference type="ChEBI" id="CHEBI:456216"/>
    </ligand>
</feature>
<proteinExistence type="inferred from homology"/>
<comment type="pathway">
    <text evidence="7">Polyol metabolism; glycerol degradation via glycerol kinase pathway; sn-glycerol 3-phosphate from glycerol: step 1/1.</text>
</comment>
<dbReference type="InterPro" id="IPR043129">
    <property type="entry name" value="ATPase_NBD"/>
</dbReference>
<feature type="binding site" evidence="7">
    <location>
        <position position="18"/>
    </location>
    <ligand>
        <name>ATP</name>
        <dbReference type="ChEBI" id="CHEBI:30616"/>
    </ligand>
</feature>
<keyword evidence="6 7" id="KW-0067">ATP-binding</keyword>
<organism evidence="11 12">
    <name type="scientific">Maritalea mediterranea</name>
    <dbReference type="NCBI Taxonomy" id="2909667"/>
    <lineage>
        <taxon>Bacteria</taxon>
        <taxon>Pseudomonadati</taxon>
        <taxon>Pseudomonadota</taxon>
        <taxon>Alphaproteobacteria</taxon>
        <taxon>Hyphomicrobiales</taxon>
        <taxon>Devosiaceae</taxon>
        <taxon>Maritalea</taxon>
    </lineage>
</organism>
<comment type="activity regulation">
    <text evidence="7">Inhibited by fructose 1,6-bisphosphate (FBP).</text>
</comment>
<feature type="binding site" evidence="7">
    <location>
        <position position="86"/>
    </location>
    <ligand>
        <name>glycerol</name>
        <dbReference type="ChEBI" id="CHEBI:17754"/>
    </ligand>
</feature>
<evidence type="ECO:0000259" key="9">
    <source>
        <dbReference type="Pfam" id="PF00370"/>
    </source>
</evidence>
<dbReference type="InterPro" id="IPR018483">
    <property type="entry name" value="Carb_kinase_FGGY_CS"/>
</dbReference>
<feature type="binding site" evidence="7">
    <location>
        <position position="16"/>
    </location>
    <ligand>
        <name>ADP</name>
        <dbReference type="ChEBI" id="CHEBI:456216"/>
    </ligand>
</feature>
<dbReference type="Proteomes" id="UP001201217">
    <property type="component" value="Unassembled WGS sequence"/>
</dbReference>
<dbReference type="PROSITE" id="PS00933">
    <property type="entry name" value="FGGY_KINASES_1"/>
    <property type="match status" value="1"/>
</dbReference>
<evidence type="ECO:0000256" key="8">
    <source>
        <dbReference type="RuleBase" id="RU003733"/>
    </source>
</evidence>
<keyword evidence="2 7" id="KW-0808">Transferase</keyword>
<feature type="binding site" evidence="7">
    <location>
        <position position="138"/>
    </location>
    <ligand>
        <name>sn-glycerol 3-phosphate</name>
        <dbReference type="ChEBI" id="CHEBI:57597"/>
    </ligand>
</feature>
<evidence type="ECO:0000256" key="5">
    <source>
        <dbReference type="ARBA" id="ARBA00022798"/>
    </source>
</evidence>
<accession>A0ABS9EB24</accession>
<comment type="catalytic activity">
    <reaction evidence="7">
        <text>glycerol + ATP = sn-glycerol 3-phosphate + ADP + H(+)</text>
        <dbReference type="Rhea" id="RHEA:21644"/>
        <dbReference type="ChEBI" id="CHEBI:15378"/>
        <dbReference type="ChEBI" id="CHEBI:17754"/>
        <dbReference type="ChEBI" id="CHEBI:30616"/>
        <dbReference type="ChEBI" id="CHEBI:57597"/>
        <dbReference type="ChEBI" id="CHEBI:456216"/>
        <dbReference type="EC" id="2.7.1.30"/>
    </reaction>
</comment>
<feature type="binding site" evidence="7">
    <location>
        <position position="16"/>
    </location>
    <ligand>
        <name>ATP</name>
        <dbReference type="ChEBI" id="CHEBI:30616"/>
    </ligand>
</feature>
<feature type="binding site" evidence="7">
    <location>
        <position position="312"/>
    </location>
    <ligand>
        <name>ADP</name>
        <dbReference type="ChEBI" id="CHEBI:456216"/>
    </ligand>
</feature>
<dbReference type="HAMAP" id="MF_00186">
    <property type="entry name" value="Glycerol_kin"/>
    <property type="match status" value="1"/>
</dbReference>
<feature type="binding site" evidence="7">
    <location>
        <position position="20"/>
    </location>
    <ligand>
        <name>ADP</name>
        <dbReference type="ChEBI" id="CHEBI:456216"/>
    </ligand>
</feature>
<dbReference type="NCBIfam" id="TIGR01311">
    <property type="entry name" value="glycerol_kin"/>
    <property type="match status" value="1"/>
</dbReference>
<dbReference type="GO" id="GO:0004370">
    <property type="term" value="F:glycerol kinase activity"/>
    <property type="evidence" value="ECO:0007669"/>
    <property type="project" value="UniProtKB-EC"/>
</dbReference>
<evidence type="ECO:0000256" key="2">
    <source>
        <dbReference type="ARBA" id="ARBA00022679"/>
    </source>
</evidence>
<dbReference type="CDD" id="cd07786">
    <property type="entry name" value="FGGY_EcGK_like"/>
    <property type="match status" value="1"/>
</dbReference>
<evidence type="ECO:0000256" key="6">
    <source>
        <dbReference type="ARBA" id="ARBA00022840"/>
    </source>
</evidence>
<dbReference type="InterPro" id="IPR000577">
    <property type="entry name" value="Carb_kinase_FGGY"/>
</dbReference>
<feature type="binding site" evidence="7">
    <location>
        <position position="316"/>
    </location>
    <ligand>
        <name>ATP</name>
        <dbReference type="ChEBI" id="CHEBI:30616"/>
    </ligand>
</feature>
<feature type="binding site" evidence="7">
    <location>
        <position position="269"/>
    </location>
    <ligand>
        <name>ADP</name>
        <dbReference type="ChEBI" id="CHEBI:456216"/>
    </ligand>
</feature>
<comment type="caution">
    <text evidence="7">Lacks conserved residue(s) required for the propagation of feature annotation.</text>
</comment>
<comment type="function">
    <text evidence="7">Key enzyme in the regulation of glycerol uptake and metabolism. Catalyzes the phosphorylation of glycerol to yield sn-glycerol 3-phosphate.</text>
</comment>
<feature type="binding site" evidence="7">
    <location>
        <position position="312"/>
    </location>
    <ligand>
        <name>ATP</name>
        <dbReference type="ChEBI" id="CHEBI:30616"/>
    </ligand>
</feature>
<keyword evidence="5 7" id="KW-0319">Glycerol metabolism</keyword>
<dbReference type="NCBIfam" id="NF000756">
    <property type="entry name" value="PRK00047.1"/>
    <property type="match status" value="1"/>
</dbReference>
<keyword evidence="12" id="KW-1185">Reference proteome</keyword>
<dbReference type="Gene3D" id="3.30.420.40">
    <property type="match status" value="2"/>
</dbReference>
<dbReference type="Pfam" id="PF02782">
    <property type="entry name" value="FGGY_C"/>
    <property type="match status" value="1"/>
</dbReference>
<dbReference type="Pfam" id="PF00370">
    <property type="entry name" value="FGGY_N"/>
    <property type="match status" value="1"/>
</dbReference>
<dbReference type="SUPFAM" id="SSF53067">
    <property type="entry name" value="Actin-like ATPase domain"/>
    <property type="match status" value="2"/>
</dbReference>
<keyword evidence="4 7" id="KW-0418">Kinase</keyword>
<feature type="binding site" evidence="7">
    <location>
        <position position="138"/>
    </location>
    <ligand>
        <name>glycerol</name>
        <dbReference type="ChEBI" id="CHEBI:17754"/>
    </ligand>
</feature>
<feature type="binding site" evidence="7">
    <location>
        <position position="16"/>
    </location>
    <ligand>
        <name>sn-glycerol 3-phosphate</name>
        <dbReference type="ChEBI" id="CHEBI:57597"/>
    </ligand>
</feature>
<dbReference type="PIRSF" id="PIRSF000538">
    <property type="entry name" value="GlpK"/>
    <property type="match status" value="1"/>
</dbReference>
<feature type="binding site" evidence="7">
    <location>
        <position position="17"/>
    </location>
    <ligand>
        <name>ATP</name>
        <dbReference type="ChEBI" id="CHEBI:30616"/>
    </ligand>
</feature>
<evidence type="ECO:0000256" key="4">
    <source>
        <dbReference type="ARBA" id="ARBA00022777"/>
    </source>
</evidence>
<dbReference type="EC" id="2.7.1.30" evidence="7"/>